<feature type="domain" description="C2H2-type" evidence="6">
    <location>
        <begin position="539"/>
        <end position="566"/>
    </location>
</feature>
<dbReference type="PANTHER" id="PTHR16515">
    <property type="entry name" value="PR DOMAIN ZINC FINGER PROTEIN"/>
    <property type="match status" value="1"/>
</dbReference>
<dbReference type="KEGG" id="pvt:110086151"/>
<dbReference type="GO" id="GO:0002250">
    <property type="term" value="P:adaptive immune response"/>
    <property type="evidence" value="ECO:0007669"/>
    <property type="project" value="UniProtKB-KW"/>
</dbReference>
<comment type="subunit">
    <text evidence="3">Interacts with PRMT5. Interacts with FBXO10. Interacts with FBXO11.</text>
</comment>
<evidence type="ECO:0000256" key="5">
    <source>
        <dbReference type="SAM" id="MobiDB-lite"/>
    </source>
</evidence>
<dbReference type="Pfam" id="PF21549">
    <property type="entry name" value="PRDM2_PR"/>
    <property type="match status" value="1"/>
</dbReference>
<comment type="subcellular location">
    <subcellularLocation>
        <location evidence="3">Nucleus</location>
    </subcellularLocation>
    <subcellularLocation>
        <location evidence="3">Cytoplasm</location>
    </subcellularLocation>
</comment>
<dbReference type="EC" id="2.1.1.-" evidence="3"/>
<dbReference type="InParanoid" id="A0A6J0UWH5"/>
<evidence type="ECO:0000259" key="6">
    <source>
        <dbReference type="PROSITE" id="PS50157"/>
    </source>
</evidence>
<feature type="compositionally biased region" description="Polar residues" evidence="5">
    <location>
        <begin position="197"/>
        <end position="211"/>
    </location>
</feature>
<dbReference type="Gene3D" id="2.170.270.10">
    <property type="entry name" value="SET domain"/>
    <property type="match status" value="1"/>
</dbReference>
<gene>
    <name evidence="8" type="primary">ZNF683</name>
</gene>
<comment type="similarity">
    <text evidence="3">Belongs to the class V-like SAM-binding methyltransferase superfamily.</text>
</comment>
<feature type="region of interest" description="Disordered" evidence="5">
    <location>
        <begin position="180"/>
        <end position="241"/>
    </location>
</feature>
<dbReference type="InterPro" id="IPR036236">
    <property type="entry name" value="Znf_C2H2_sf"/>
</dbReference>
<evidence type="ECO:0000256" key="1">
    <source>
        <dbReference type="ARBA" id="ARBA00023015"/>
    </source>
</evidence>
<evidence type="ECO:0000313" key="7">
    <source>
        <dbReference type="Proteomes" id="UP001652642"/>
    </source>
</evidence>
<dbReference type="GO" id="GO:0005737">
    <property type="term" value="C:cytoplasm"/>
    <property type="evidence" value="ECO:0007669"/>
    <property type="project" value="UniProtKB-SubCell"/>
</dbReference>
<dbReference type="CTD" id="257101"/>
<evidence type="ECO:0000256" key="2">
    <source>
        <dbReference type="ARBA" id="ARBA00023163"/>
    </source>
</evidence>
<keyword evidence="2" id="KW-0804">Transcription</keyword>
<dbReference type="PROSITE" id="PS50157">
    <property type="entry name" value="ZINC_FINGER_C2H2_2"/>
    <property type="match status" value="4"/>
</dbReference>
<dbReference type="PANTHER" id="PTHR16515:SF59">
    <property type="entry name" value="PR DOMAIN ZINC FINGER PROTEIN 1"/>
    <property type="match status" value="1"/>
</dbReference>
<dbReference type="PIRSF" id="PIRSF013212">
    <property type="entry name" value="PRDM1"/>
    <property type="match status" value="1"/>
</dbReference>
<proteinExistence type="inferred from homology"/>
<dbReference type="SMART" id="SM00355">
    <property type="entry name" value="ZnF_C2H2"/>
    <property type="match status" value="5"/>
</dbReference>
<dbReference type="InterPro" id="IPR001214">
    <property type="entry name" value="SET_dom"/>
</dbReference>
<dbReference type="GO" id="GO:0002682">
    <property type="term" value="P:regulation of immune system process"/>
    <property type="evidence" value="ECO:0007669"/>
    <property type="project" value="UniProtKB-ARBA"/>
</dbReference>
<dbReference type="GO" id="GO:0005634">
    <property type="term" value="C:nucleus"/>
    <property type="evidence" value="ECO:0007669"/>
    <property type="project" value="UniProtKB-SubCell"/>
</dbReference>
<dbReference type="InterPro" id="IPR016608">
    <property type="entry name" value="PRDM1"/>
</dbReference>
<dbReference type="Gene3D" id="3.30.160.60">
    <property type="entry name" value="Classic Zinc Finger"/>
    <property type="match status" value="4"/>
</dbReference>
<feature type="region of interest" description="Disordered" evidence="5">
    <location>
        <begin position="368"/>
        <end position="388"/>
    </location>
</feature>
<feature type="domain" description="C2H2-type" evidence="6">
    <location>
        <begin position="483"/>
        <end position="510"/>
    </location>
</feature>
<dbReference type="GO" id="GO:0051239">
    <property type="term" value="P:regulation of multicellular organismal process"/>
    <property type="evidence" value="ECO:0007669"/>
    <property type="project" value="UniProtKB-ARBA"/>
</dbReference>
<evidence type="ECO:0000313" key="8">
    <source>
        <dbReference type="RefSeq" id="XP_020662564.2"/>
    </source>
</evidence>
<dbReference type="GO" id="GO:0001227">
    <property type="term" value="F:DNA-binding transcription repressor activity, RNA polymerase II-specific"/>
    <property type="evidence" value="ECO:0007669"/>
    <property type="project" value="InterPro"/>
</dbReference>
<dbReference type="OrthoDB" id="9345291at2759"/>
<comment type="function">
    <text evidence="3">Transcription factor that mediates a transcriptional program in various innate and adaptive immune tissue-resident lymphocyte T cell types such as tissue-resident memory T (Trm), natural killer (trNK) and natural killer T (NKT) cells and negatively regulates gene expression of proteins that promote the egress of tissue-resident T-cell populations from non-lymphoid organs. Plays a role in the development, retention and long-term establishment of adaptive and innate tissue-resident lymphocyte T cell types in non-lymphoid organs, such as the skin and gut, but also in other nonbarrier tissues like liver and kidney, and therefore may provide immediate immunological protection against reactivating infections or viral reinfection. Binds specifically to the PRDI element in the promoter of the beta-interferon gene. Drives the maturation of B-lymphocytes into Ig secreting cells. Associates with the transcriptional repressor ZNF683 to chromatin at gene promoter regions.</text>
</comment>
<dbReference type="SUPFAM" id="SSF57667">
    <property type="entry name" value="beta-beta-alpha zinc fingers"/>
    <property type="match status" value="3"/>
</dbReference>
<dbReference type="Pfam" id="PF00096">
    <property type="entry name" value="zf-C2H2"/>
    <property type="match status" value="3"/>
</dbReference>
<dbReference type="GO" id="GO:0045165">
    <property type="term" value="P:cell fate commitment"/>
    <property type="evidence" value="ECO:0007669"/>
    <property type="project" value="UniProtKB-UniRule"/>
</dbReference>
<dbReference type="AlphaFoldDB" id="A0A6J0UWH5"/>
<dbReference type="InterPro" id="IPR050331">
    <property type="entry name" value="Zinc_finger"/>
</dbReference>
<dbReference type="GO" id="GO:0008270">
    <property type="term" value="F:zinc ion binding"/>
    <property type="evidence" value="ECO:0007669"/>
    <property type="project" value="UniProtKB-KW"/>
</dbReference>
<name>A0A6J0UWH5_9SAUR</name>
<dbReference type="Proteomes" id="UP001652642">
    <property type="component" value="Chromosome 9"/>
</dbReference>
<accession>A0A6J0UWH5</accession>
<evidence type="ECO:0000256" key="3">
    <source>
        <dbReference type="PIRNR" id="PIRNR013212"/>
    </source>
</evidence>
<keyword evidence="4" id="KW-0863">Zinc-finger</keyword>
<dbReference type="InterPro" id="IPR013087">
    <property type="entry name" value="Znf_C2H2_type"/>
</dbReference>
<feature type="domain" description="C2H2-type" evidence="6">
    <location>
        <begin position="511"/>
        <end position="538"/>
    </location>
</feature>
<sequence>MKEEARMQWREAALEHQCTYIVKDQPYEPHSLLTPAQASLPQSLAFRRDSSNQVMAVISREYIPPGTRFGPLAGKIFTGQNIPQGMKWKNLWRVFSTDGCLHHMLDVNDPTCTNWMCYVNPAPTRAAQNLMALQHNLEVYFYTTVPILAGAELLVGNIYDISRNSHSLLSRELVMTQPGDLKSKDFPIEPPPKMGTRLSQNGPRDNQTGMDLSTKKGKSSDTEAKGNAEGQEKDMTARNHNTDSVTGASCNIKKFISFHSILKEEVAFEKCVFTNGGDVAPEKQHGRKSYLRDPNALSHKGLPFYLSNLYSSCSQCLSLGNLPQAYHFACCTTPALSPEWVGAPRNFSFPPGLPRTSPREMTPLNFSAFPKGEEDAKEPGNPLSSLHPGSYPLLGSDSGCSPLSPGYAVWPLKVAPQDLCQHENASLSATKTCSPVFQESCKPCPPKRKNGKIKYECNICAKSFGQLSNLKVHLRVHSGEKPFQCQICKKCFTQLAHLQKHHLVHTGEKPHKCPACNKCFSSTSNLKTHMRLHSGMKPYVCAFCNSRFTQHIHLKLHQRLHEHQHLNQCPNCLKSYIHLVSLEVHCQGYCPCVSQAACSSRHIHCFNEMIDHFDFSLEADRLEEGESDPVRAARLVEAAILREMATIGQAKGLCSPSWHKHFALLPVNAYSFLVKRASLPT</sequence>
<protein>
    <recommendedName>
        <fullName evidence="3">PR domain zinc finger protein 1</fullName>
        <ecNumber evidence="3">2.1.1.-</ecNumber>
    </recommendedName>
</protein>
<dbReference type="RefSeq" id="XP_020662564.2">
    <property type="nucleotide sequence ID" value="XM_020806905.2"/>
</dbReference>
<keyword evidence="4" id="KW-0479">Metal-binding</keyword>
<dbReference type="GO" id="GO:0045087">
    <property type="term" value="P:innate immune response"/>
    <property type="evidence" value="ECO:0007669"/>
    <property type="project" value="UniProtKB-KW"/>
</dbReference>
<reference evidence="8" key="1">
    <citation type="submission" date="2025-08" db="UniProtKB">
        <authorList>
            <consortium name="RefSeq"/>
        </authorList>
    </citation>
    <scope>IDENTIFICATION</scope>
</reference>
<keyword evidence="7" id="KW-1185">Reference proteome</keyword>
<dbReference type="InterPro" id="IPR046341">
    <property type="entry name" value="SET_dom_sf"/>
</dbReference>
<evidence type="ECO:0000256" key="4">
    <source>
        <dbReference type="PROSITE-ProRule" id="PRU00042"/>
    </source>
</evidence>
<keyword evidence="4" id="KW-0862">Zinc</keyword>
<keyword evidence="1" id="KW-0805">Transcription regulation</keyword>
<organism evidence="7 8">
    <name type="scientific">Pogona vitticeps</name>
    <name type="common">central bearded dragon</name>
    <dbReference type="NCBI Taxonomy" id="103695"/>
    <lineage>
        <taxon>Eukaryota</taxon>
        <taxon>Metazoa</taxon>
        <taxon>Chordata</taxon>
        <taxon>Craniata</taxon>
        <taxon>Vertebrata</taxon>
        <taxon>Euteleostomi</taxon>
        <taxon>Lepidosauria</taxon>
        <taxon>Squamata</taxon>
        <taxon>Bifurcata</taxon>
        <taxon>Unidentata</taxon>
        <taxon>Episquamata</taxon>
        <taxon>Toxicofera</taxon>
        <taxon>Iguania</taxon>
        <taxon>Acrodonta</taxon>
        <taxon>Agamidae</taxon>
        <taxon>Amphibolurinae</taxon>
        <taxon>Pogona</taxon>
    </lineage>
</organism>
<feature type="compositionally biased region" description="Basic and acidic residues" evidence="5">
    <location>
        <begin position="218"/>
        <end position="241"/>
    </location>
</feature>
<dbReference type="GO" id="GO:0000978">
    <property type="term" value="F:RNA polymerase II cis-regulatory region sequence-specific DNA binding"/>
    <property type="evidence" value="ECO:0007669"/>
    <property type="project" value="TreeGrafter"/>
</dbReference>
<dbReference type="GeneID" id="110086151"/>
<feature type="domain" description="C2H2-type" evidence="6">
    <location>
        <begin position="455"/>
        <end position="482"/>
    </location>
</feature>
<dbReference type="PROSITE" id="PS00028">
    <property type="entry name" value="ZINC_FINGER_C2H2_1"/>
    <property type="match status" value="4"/>
</dbReference>